<keyword evidence="2" id="KW-0694">RNA-binding</keyword>
<keyword evidence="2" id="KW-0820">tRNA-binding</keyword>
<comment type="caution">
    <text evidence="3">The sequence shown here is derived from an EMBL/GenBank/DDBJ whole genome shotgun (WGS) entry which is preliminary data.</text>
</comment>
<dbReference type="GO" id="GO:0005737">
    <property type="term" value="C:cytoplasm"/>
    <property type="evidence" value="ECO:0007669"/>
    <property type="project" value="UniProtKB-SubCell"/>
</dbReference>
<proteinExistence type="inferred from homology"/>
<dbReference type="GO" id="GO:0043908">
    <property type="term" value="F:Ser(Gly)-tRNA(Ala) hydrolase activity"/>
    <property type="evidence" value="ECO:0007669"/>
    <property type="project" value="UniProtKB-UniRule"/>
</dbReference>
<feature type="short sequence motif" description="Gly-cisPro motif, important for rejection of L-amino acids" evidence="2">
    <location>
        <begin position="137"/>
        <end position="138"/>
    </location>
</feature>
<dbReference type="PANTHER" id="PTHR10472:SF5">
    <property type="entry name" value="D-AMINOACYL-TRNA DEACYLASE 1"/>
    <property type="match status" value="1"/>
</dbReference>
<comment type="subcellular location">
    <subcellularLocation>
        <location evidence="2">Cytoplasm</location>
    </subcellularLocation>
</comment>
<name>A0A7V1LMF2_CALAY</name>
<dbReference type="HAMAP" id="MF_00518">
    <property type="entry name" value="Deacylase_Dtd"/>
    <property type="match status" value="1"/>
</dbReference>
<dbReference type="CDD" id="cd00563">
    <property type="entry name" value="Dtyr_deacylase"/>
    <property type="match status" value="1"/>
</dbReference>
<keyword evidence="2 3" id="KW-0378">Hydrolase</keyword>
<comment type="function">
    <text evidence="2">An aminoacyl-tRNA editing enzyme that deacylates mischarged D-aminoacyl-tRNAs. Also deacylates mischarged glycyl-tRNA(Ala), protecting cells against glycine mischarging by AlaRS. Acts via tRNA-based rather than protein-based catalysis; rejects L-amino acids rather than detecting D-amino acids in the active site. By recycling D-aminoacyl-tRNA to D-amino acids and free tRNA molecules, this enzyme counteracts the toxicity associated with the formation of D-aminoacyl-tRNA entities in vivo and helps enforce protein L-homochirality.</text>
</comment>
<gene>
    <name evidence="2" type="primary">dtd</name>
    <name evidence="3" type="ORF">ENJ10_08500</name>
</gene>
<comment type="catalytic activity">
    <reaction evidence="2">
        <text>a D-aminoacyl-tRNA + H2O = a tRNA + a D-alpha-amino acid + H(+)</text>
        <dbReference type="Rhea" id="RHEA:13953"/>
        <dbReference type="Rhea" id="RHEA-COMP:10123"/>
        <dbReference type="Rhea" id="RHEA-COMP:10124"/>
        <dbReference type="ChEBI" id="CHEBI:15377"/>
        <dbReference type="ChEBI" id="CHEBI:15378"/>
        <dbReference type="ChEBI" id="CHEBI:59871"/>
        <dbReference type="ChEBI" id="CHEBI:78442"/>
        <dbReference type="ChEBI" id="CHEBI:79333"/>
        <dbReference type="EC" id="3.1.1.96"/>
    </reaction>
</comment>
<dbReference type="Pfam" id="PF02580">
    <property type="entry name" value="Tyr_Deacylase"/>
    <property type="match status" value="1"/>
</dbReference>
<dbReference type="EMBL" id="DRLD01000232">
    <property type="protein sequence ID" value="HED10716.1"/>
    <property type="molecule type" value="Genomic_DNA"/>
</dbReference>
<comment type="catalytic activity">
    <reaction evidence="2">
        <text>glycyl-tRNA(Ala) + H2O = tRNA(Ala) + glycine + H(+)</text>
        <dbReference type="Rhea" id="RHEA:53744"/>
        <dbReference type="Rhea" id="RHEA-COMP:9657"/>
        <dbReference type="Rhea" id="RHEA-COMP:13640"/>
        <dbReference type="ChEBI" id="CHEBI:15377"/>
        <dbReference type="ChEBI" id="CHEBI:15378"/>
        <dbReference type="ChEBI" id="CHEBI:57305"/>
        <dbReference type="ChEBI" id="CHEBI:78442"/>
        <dbReference type="ChEBI" id="CHEBI:78522"/>
    </reaction>
</comment>
<dbReference type="AlphaFoldDB" id="A0A7V1LMF2"/>
<dbReference type="NCBIfam" id="TIGR00256">
    <property type="entry name" value="D-aminoacyl-tRNA deacylase"/>
    <property type="match status" value="1"/>
</dbReference>
<protein>
    <recommendedName>
        <fullName evidence="2">D-aminoacyl-tRNA deacylase</fullName>
        <shortName evidence="2">DTD</shortName>
        <ecNumber evidence="2">3.1.1.96</ecNumber>
    </recommendedName>
    <alternativeName>
        <fullName evidence="2">Gly-tRNA(Ala) deacylase</fullName>
        <ecNumber evidence="2">3.1.1.-</ecNumber>
    </alternativeName>
</protein>
<evidence type="ECO:0000256" key="1">
    <source>
        <dbReference type="ARBA" id="ARBA00009673"/>
    </source>
</evidence>
<comment type="similarity">
    <text evidence="1 2">Belongs to the DTD family.</text>
</comment>
<dbReference type="InterPro" id="IPR023509">
    <property type="entry name" value="DTD-like_sf"/>
</dbReference>
<accession>A0A7V1LMF2</accession>
<dbReference type="GO" id="GO:0019478">
    <property type="term" value="P:D-amino acid catabolic process"/>
    <property type="evidence" value="ECO:0007669"/>
    <property type="project" value="UniProtKB-UniRule"/>
</dbReference>
<dbReference type="SUPFAM" id="SSF69500">
    <property type="entry name" value="DTD-like"/>
    <property type="match status" value="1"/>
</dbReference>
<dbReference type="FunFam" id="3.50.80.10:FF:000001">
    <property type="entry name" value="D-aminoacyl-tRNA deacylase"/>
    <property type="match status" value="1"/>
</dbReference>
<dbReference type="GO" id="GO:0106026">
    <property type="term" value="F:Gly-tRNA(Ala) deacylase activity"/>
    <property type="evidence" value="ECO:0007669"/>
    <property type="project" value="UniProtKB-UniRule"/>
</dbReference>
<dbReference type="EC" id="3.1.1.96" evidence="2"/>
<dbReference type="InterPro" id="IPR003732">
    <property type="entry name" value="Daa-tRNA_deacyls_DTD"/>
</dbReference>
<comment type="domain">
    <text evidence="2">A Gly-cisPro motif from one monomer fits into the active site of the other monomer to allow specific chiral rejection of L-amino acids.</text>
</comment>
<dbReference type="EC" id="3.1.1.-" evidence="2"/>
<dbReference type="Proteomes" id="UP000886005">
    <property type="component" value="Unassembled WGS sequence"/>
</dbReference>
<dbReference type="PANTHER" id="PTHR10472">
    <property type="entry name" value="D-TYROSYL-TRNA TYR DEACYLASE"/>
    <property type="match status" value="1"/>
</dbReference>
<keyword evidence="2" id="KW-0963">Cytoplasm</keyword>
<organism evidence="3">
    <name type="scientific">Caldithrix abyssi</name>
    <dbReference type="NCBI Taxonomy" id="187145"/>
    <lineage>
        <taxon>Bacteria</taxon>
        <taxon>Pseudomonadati</taxon>
        <taxon>Calditrichota</taxon>
        <taxon>Calditrichia</taxon>
        <taxon>Calditrichales</taxon>
        <taxon>Calditrichaceae</taxon>
        <taxon>Caldithrix</taxon>
    </lineage>
</organism>
<evidence type="ECO:0000256" key="2">
    <source>
        <dbReference type="HAMAP-Rule" id="MF_00518"/>
    </source>
</evidence>
<evidence type="ECO:0000313" key="3">
    <source>
        <dbReference type="EMBL" id="HED10716.1"/>
    </source>
</evidence>
<dbReference type="GO" id="GO:0051500">
    <property type="term" value="F:D-tyrosyl-tRNA(Tyr) deacylase activity"/>
    <property type="evidence" value="ECO:0007669"/>
    <property type="project" value="TreeGrafter"/>
</dbReference>
<dbReference type="GO" id="GO:0000049">
    <property type="term" value="F:tRNA binding"/>
    <property type="evidence" value="ECO:0007669"/>
    <property type="project" value="UniProtKB-UniRule"/>
</dbReference>
<sequence>MRVVLQRVKRASVTVDGSVTGEIGRGLLMLIGIDRDDTENDLAYMADKCLNLRIFNDAADKMNLSLLDVKGEVLAVSQFTLLGDTRKGRRPSYISAAAPDKARAFYEAFVEKLKSHNIKVACGVFGAMMDVELINEGPVTLIVESKPKSANGAKNV</sequence>
<comment type="subunit">
    <text evidence="2">Homodimer.</text>
</comment>
<dbReference type="Gene3D" id="3.50.80.10">
    <property type="entry name" value="D-tyrosyl-tRNA(Tyr) deacylase"/>
    <property type="match status" value="1"/>
</dbReference>
<reference evidence="3" key="1">
    <citation type="journal article" date="2020" name="mSystems">
        <title>Genome- and Community-Level Interaction Insights into Carbon Utilization and Element Cycling Functions of Hydrothermarchaeota in Hydrothermal Sediment.</title>
        <authorList>
            <person name="Zhou Z."/>
            <person name="Liu Y."/>
            <person name="Xu W."/>
            <person name="Pan J."/>
            <person name="Luo Z.H."/>
            <person name="Li M."/>
        </authorList>
    </citation>
    <scope>NUCLEOTIDE SEQUENCE [LARGE SCALE GENOMIC DNA]</scope>
    <source>
        <strain evidence="3">HyVt-456</strain>
    </source>
</reference>